<evidence type="ECO:0000313" key="2">
    <source>
        <dbReference type="Proteomes" id="UP000240971"/>
    </source>
</evidence>
<proteinExistence type="predicted"/>
<dbReference type="OrthoDB" id="1095982at2"/>
<dbReference type="Proteomes" id="UP000240971">
    <property type="component" value="Unassembled WGS sequence"/>
</dbReference>
<dbReference type="Gene3D" id="3.40.50.1820">
    <property type="entry name" value="alpha/beta hydrolase"/>
    <property type="match status" value="1"/>
</dbReference>
<organism evidence="1 2">
    <name type="scientific">Chitinophaga niastensis</name>
    <dbReference type="NCBI Taxonomy" id="536980"/>
    <lineage>
        <taxon>Bacteria</taxon>
        <taxon>Pseudomonadati</taxon>
        <taxon>Bacteroidota</taxon>
        <taxon>Chitinophagia</taxon>
        <taxon>Chitinophagales</taxon>
        <taxon>Chitinophagaceae</taxon>
        <taxon>Chitinophaga</taxon>
    </lineage>
</organism>
<dbReference type="SUPFAM" id="SSF53474">
    <property type="entry name" value="alpha/beta-Hydrolases"/>
    <property type="match status" value="1"/>
</dbReference>
<dbReference type="InterPro" id="IPR029058">
    <property type="entry name" value="AB_hydrolase_fold"/>
</dbReference>
<dbReference type="AlphaFoldDB" id="A0A2P8H9V4"/>
<sequence>MKTTAILILTVLVSTISFGQKLEIVYLDSKDSTANMYIAVIPENRQIKAFMFLLDGFGASPQDVLLQTELPRYAARQGVLVILPILKTGPLYFGVDSASQQSLYNQIENISIKYGLHGKDFYIGGFSIGGSCAVKYAELAVKKNYPIKPKAVFAVDPPLDWERSYNAAKRVVRLSVPMQVNDEVTYMIGRIEKEMKGTPETALENFYNISPYSFSDTTQRAVKTLIRTPIMFITEPDIQWWLGQRGYDYSYLNVTDQAAMINELQKLGNSKAILITTTNKGYRRPGNKRHPHSWSIVDTIELTNWLLSQK</sequence>
<evidence type="ECO:0000313" key="1">
    <source>
        <dbReference type="EMBL" id="PSL43016.1"/>
    </source>
</evidence>
<accession>A0A2P8H9V4</accession>
<gene>
    <name evidence="1" type="ORF">CLV51_10910</name>
</gene>
<evidence type="ECO:0008006" key="3">
    <source>
        <dbReference type="Google" id="ProtNLM"/>
    </source>
</evidence>
<protein>
    <recommendedName>
        <fullName evidence="3">Alpha/beta hydrolase</fullName>
    </recommendedName>
</protein>
<comment type="caution">
    <text evidence="1">The sequence shown here is derived from an EMBL/GenBank/DDBJ whole genome shotgun (WGS) entry which is preliminary data.</text>
</comment>
<keyword evidence="2" id="KW-1185">Reference proteome</keyword>
<reference evidence="1 2" key="1">
    <citation type="submission" date="2018-03" db="EMBL/GenBank/DDBJ databases">
        <title>Genomic Encyclopedia of Archaeal and Bacterial Type Strains, Phase II (KMG-II): from individual species to whole genera.</title>
        <authorList>
            <person name="Goeker M."/>
        </authorList>
    </citation>
    <scope>NUCLEOTIDE SEQUENCE [LARGE SCALE GENOMIC DNA]</scope>
    <source>
        <strain evidence="1 2">DSM 24859</strain>
    </source>
</reference>
<dbReference type="RefSeq" id="WP_106531114.1">
    <property type="nucleotide sequence ID" value="NZ_PYAW01000009.1"/>
</dbReference>
<dbReference type="EMBL" id="PYAW01000009">
    <property type="protein sequence ID" value="PSL43016.1"/>
    <property type="molecule type" value="Genomic_DNA"/>
</dbReference>
<name>A0A2P8H9V4_CHINA</name>